<feature type="transmembrane region" description="Helical" evidence="3">
    <location>
        <begin position="303"/>
        <end position="322"/>
    </location>
</feature>
<comment type="subcellular location">
    <subcellularLocation>
        <location evidence="1">Membrane</location>
        <topology evidence="1">Multi-pass membrane protein</topology>
    </subcellularLocation>
</comment>
<evidence type="ECO:0000256" key="1">
    <source>
        <dbReference type="ARBA" id="ARBA00004141"/>
    </source>
</evidence>
<dbReference type="GO" id="GO:0016020">
    <property type="term" value="C:membrane"/>
    <property type="evidence" value="ECO:0007669"/>
    <property type="project" value="UniProtKB-SubCell"/>
</dbReference>
<comment type="similarity">
    <text evidence="2">Belongs to the major facilitator superfamily. Monocarboxylate porter (TC 2.A.1.13) family.</text>
</comment>
<dbReference type="Proteomes" id="UP000799423">
    <property type="component" value="Unassembled WGS sequence"/>
</dbReference>
<feature type="transmembrane region" description="Helical" evidence="3">
    <location>
        <begin position="152"/>
        <end position="175"/>
    </location>
</feature>
<evidence type="ECO:0000259" key="4">
    <source>
        <dbReference type="PROSITE" id="PS50850"/>
    </source>
</evidence>
<dbReference type="Pfam" id="PF07690">
    <property type="entry name" value="MFS_1"/>
    <property type="match status" value="1"/>
</dbReference>
<keyword evidence="6" id="KW-1185">Reference proteome</keyword>
<accession>A0A6A7B0J0</accession>
<feature type="transmembrane region" description="Helical" evidence="3">
    <location>
        <begin position="329"/>
        <end position="351"/>
    </location>
</feature>
<organism evidence="5 6">
    <name type="scientific">Plenodomus tracheiphilus IPT5</name>
    <dbReference type="NCBI Taxonomy" id="1408161"/>
    <lineage>
        <taxon>Eukaryota</taxon>
        <taxon>Fungi</taxon>
        <taxon>Dikarya</taxon>
        <taxon>Ascomycota</taxon>
        <taxon>Pezizomycotina</taxon>
        <taxon>Dothideomycetes</taxon>
        <taxon>Pleosporomycetidae</taxon>
        <taxon>Pleosporales</taxon>
        <taxon>Pleosporineae</taxon>
        <taxon>Leptosphaeriaceae</taxon>
        <taxon>Plenodomus</taxon>
    </lineage>
</organism>
<dbReference type="EMBL" id="MU006315">
    <property type="protein sequence ID" value="KAF2848813.1"/>
    <property type="molecule type" value="Genomic_DNA"/>
</dbReference>
<evidence type="ECO:0000313" key="6">
    <source>
        <dbReference type="Proteomes" id="UP000799423"/>
    </source>
</evidence>
<reference evidence="5" key="1">
    <citation type="submission" date="2020-01" db="EMBL/GenBank/DDBJ databases">
        <authorList>
            <consortium name="DOE Joint Genome Institute"/>
            <person name="Haridas S."/>
            <person name="Albert R."/>
            <person name="Binder M."/>
            <person name="Bloem J."/>
            <person name="Labutti K."/>
            <person name="Salamov A."/>
            <person name="Andreopoulos B."/>
            <person name="Baker S.E."/>
            <person name="Barry K."/>
            <person name="Bills G."/>
            <person name="Bluhm B.H."/>
            <person name="Cannon C."/>
            <person name="Castanera R."/>
            <person name="Culley D.E."/>
            <person name="Daum C."/>
            <person name="Ezra D."/>
            <person name="Gonzalez J.B."/>
            <person name="Henrissat B."/>
            <person name="Kuo A."/>
            <person name="Liang C."/>
            <person name="Lipzen A."/>
            <person name="Lutzoni F."/>
            <person name="Magnuson J."/>
            <person name="Mondo S."/>
            <person name="Nolan M."/>
            <person name="Ohm R."/>
            <person name="Pangilinan J."/>
            <person name="Park H.-J."/>
            <person name="Ramirez L."/>
            <person name="Alfaro M."/>
            <person name="Sun H."/>
            <person name="Tritt A."/>
            <person name="Yoshinaga Y."/>
            <person name="Zwiers L.-H."/>
            <person name="Turgeon B.G."/>
            <person name="Goodwin S.B."/>
            <person name="Spatafora J.W."/>
            <person name="Crous P.W."/>
            <person name="Grigoriev I.V."/>
        </authorList>
    </citation>
    <scope>NUCLEOTIDE SEQUENCE</scope>
    <source>
        <strain evidence="5">IPT5</strain>
    </source>
</reference>
<sequence length="463" mass="49609">MFLSGQLTFIDDTKPARPALSQHRSLSRFLSNRSTPQNIGEKVTKSQQWRILSSASLVAFTVIGFTQSFGVFQAHYGRIQAVNEGVLRLDDMAERALLSSIGSLGNGGIVAIFAVFYYPHLPEIGKSIRLLCFVGTLLVALGFGTASLSHNIWTLVGCQGLLVGVGTGLLINVLAPILPEYFPHRSGLAQGTMYASAALGGTVWSIALTKLLESKAIGIRSTLQILGGVSGALLGIASLLSLPPRKYEQRSTRIVALKTFKDPIFFFLAVVNMIHPLTLAIPMTFGPEFAESVGVGVTKASQLLAMNSAVGIPSRLGAGALADKIGHQNMLMAATAIYAVATWALWLPSALRDDEGLYIAMSVCHGIISGVFNTVCNSAQKQLFGDEMYYPKNGAITTIRGFGYVFGVPIAGALIKRVADDELDGSDFIKPIVYTGVLLLVSLICLTIVRMKDAQRNGWKLAR</sequence>
<dbReference type="InterPro" id="IPR020846">
    <property type="entry name" value="MFS_dom"/>
</dbReference>
<feature type="transmembrane region" description="Helical" evidence="3">
    <location>
        <begin position="51"/>
        <end position="76"/>
    </location>
</feature>
<dbReference type="SUPFAM" id="SSF103473">
    <property type="entry name" value="MFS general substrate transporter"/>
    <property type="match status" value="1"/>
</dbReference>
<gene>
    <name evidence="5" type="ORF">T440DRAFT_400443</name>
</gene>
<dbReference type="AlphaFoldDB" id="A0A6A7B0J0"/>
<feature type="transmembrane region" description="Helical" evidence="3">
    <location>
        <begin position="130"/>
        <end position="146"/>
    </location>
</feature>
<evidence type="ECO:0000313" key="5">
    <source>
        <dbReference type="EMBL" id="KAF2848813.1"/>
    </source>
</evidence>
<feature type="transmembrane region" description="Helical" evidence="3">
    <location>
        <begin position="357"/>
        <end position="376"/>
    </location>
</feature>
<dbReference type="Gene3D" id="1.20.1250.20">
    <property type="entry name" value="MFS general substrate transporter like domains"/>
    <property type="match status" value="2"/>
</dbReference>
<dbReference type="PANTHER" id="PTHR11360:SF302">
    <property type="entry name" value="MAJOR FACILITATOR SUPERFAMILY (MFS) PROFILE DOMAIN-CONTAINING PROTEIN"/>
    <property type="match status" value="1"/>
</dbReference>
<evidence type="ECO:0000256" key="3">
    <source>
        <dbReference type="SAM" id="Phobius"/>
    </source>
</evidence>
<keyword evidence="3" id="KW-0472">Membrane</keyword>
<dbReference type="InterPro" id="IPR050327">
    <property type="entry name" value="Proton-linked_MCT"/>
</dbReference>
<feature type="domain" description="Major facilitator superfamily (MFS) profile" evidence="4">
    <location>
        <begin position="264"/>
        <end position="463"/>
    </location>
</feature>
<dbReference type="PANTHER" id="PTHR11360">
    <property type="entry name" value="MONOCARBOXYLATE TRANSPORTER"/>
    <property type="match status" value="1"/>
</dbReference>
<keyword evidence="3" id="KW-0812">Transmembrane</keyword>
<feature type="transmembrane region" description="Helical" evidence="3">
    <location>
        <begin position="263"/>
        <end position="283"/>
    </location>
</feature>
<feature type="transmembrane region" description="Helical" evidence="3">
    <location>
        <begin position="431"/>
        <end position="449"/>
    </location>
</feature>
<feature type="transmembrane region" description="Helical" evidence="3">
    <location>
        <begin position="219"/>
        <end position="242"/>
    </location>
</feature>
<dbReference type="InterPro" id="IPR011701">
    <property type="entry name" value="MFS"/>
</dbReference>
<evidence type="ECO:0000256" key="2">
    <source>
        <dbReference type="ARBA" id="ARBA00006727"/>
    </source>
</evidence>
<feature type="transmembrane region" description="Helical" evidence="3">
    <location>
        <begin position="187"/>
        <end position="207"/>
    </location>
</feature>
<name>A0A6A7B0J0_9PLEO</name>
<dbReference type="PROSITE" id="PS50850">
    <property type="entry name" value="MFS"/>
    <property type="match status" value="1"/>
</dbReference>
<dbReference type="OrthoDB" id="6499973at2759"/>
<keyword evidence="3" id="KW-1133">Transmembrane helix</keyword>
<feature type="transmembrane region" description="Helical" evidence="3">
    <location>
        <begin position="96"/>
        <end position="118"/>
    </location>
</feature>
<proteinExistence type="inferred from homology"/>
<protein>
    <submittedName>
        <fullName evidence="5">MFS general substrate transporter</fullName>
    </submittedName>
</protein>
<feature type="transmembrane region" description="Helical" evidence="3">
    <location>
        <begin position="397"/>
        <end position="419"/>
    </location>
</feature>
<dbReference type="GO" id="GO:0022857">
    <property type="term" value="F:transmembrane transporter activity"/>
    <property type="evidence" value="ECO:0007669"/>
    <property type="project" value="InterPro"/>
</dbReference>
<dbReference type="InterPro" id="IPR036259">
    <property type="entry name" value="MFS_trans_sf"/>
</dbReference>